<feature type="region of interest" description="Disordered" evidence="1">
    <location>
        <begin position="58"/>
        <end position="93"/>
    </location>
</feature>
<reference evidence="2" key="1">
    <citation type="submission" date="2017-05" db="UniProtKB">
        <authorList>
            <consortium name="EnsemblMetazoa"/>
        </authorList>
    </citation>
    <scope>IDENTIFICATION</scope>
</reference>
<dbReference type="EnsemblMetazoa" id="Aqu2.1.34549_001">
    <property type="protein sequence ID" value="Aqu2.1.34549_001"/>
    <property type="gene ID" value="Aqu2.1.34549"/>
</dbReference>
<dbReference type="InParanoid" id="A0A1X7V421"/>
<organism evidence="2">
    <name type="scientific">Amphimedon queenslandica</name>
    <name type="common">Sponge</name>
    <dbReference type="NCBI Taxonomy" id="400682"/>
    <lineage>
        <taxon>Eukaryota</taxon>
        <taxon>Metazoa</taxon>
        <taxon>Porifera</taxon>
        <taxon>Demospongiae</taxon>
        <taxon>Heteroscleromorpha</taxon>
        <taxon>Haplosclerida</taxon>
        <taxon>Niphatidae</taxon>
        <taxon>Amphimedon</taxon>
    </lineage>
</organism>
<name>A0A1X7V421_AMPQE</name>
<proteinExistence type="predicted"/>
<protein>
    <submittedName>
        <fullName evidence="2">Uncharacterized protein</fullName>
    </submittedName>
</protein>
<dbReference type="AlphaFoldDB" id="A0A1X7V421"/>
<sequence>MLSLCFSDMDEKIVNSLPNSTNAVESHNRFERHLHREDMARALEVLAKRQGFTSYKDISASGRAKRSSQQNLAIQKMVGTDDPEWPPDRILYQ</sequence>
<evidence type="ECO:0000256" key="1">
    <source>
        <dbReference type="SAM" id="MobiDB-lite"/>
    </source>
</evidence>
<accession>A0A1X7V421</accession>
<evidence type="ECO:0000313" key="2">
    <source>
        <dbReference type="EnsemblMetazoa" id="Aqu2.1.34549_001"/>
    </source>
</evidence>